<keyword evidence="1" id="KW-0689">Ribosomal protein</keyword>
<dbReference type="EMBL" id="VEVO01000013">
    <property type="protein sequence ID" value="KAF0032556.1"/>
    <property type="molecule type" value="Genomic_DNA"/>
</dbReference>
<dbReference type="PANTHER" id="PTHR28589:SF1">
    <property type="entry name" value="SMALL RIBOSOMAL SUBUNIT PROTEIN MS34"/>
    <property type="match status" value="1"/>
</dbReference>
<accession>A0A2U9CW54</accession>
<dbReference type="AlphaFoldDB" id="A0A2U9CW54"/>
<dbReference type="Proteomes" id="UP000246464">
    <property type="component" value="Chromosome 19"/>
</dbReference>
<evidence type="ECO:0000313" key="2">
    <source>
        <dbReference type="EMBL" id="KAF0032556.1"/>
    </source>
</evidence>
<gene>
    <name evidence="2" type="ORF">F2P81_014846</name>
    <name evidence="1" type="ORF">SMAX5B_020880</name>
</gene>
<dbReference type="EMBL" id="CP026261">
    <property type="protein sequence ID" value="AWP18732.1"/>
    <property type="molecule type" value="Genomic_DNA"/>
</dbReference>
<evidence type="ECO:0000313" key="1">
    <source>
        <dbReference type="EMBL" id="AWP18732.1"/>
    </source>
</evidence>
<dbReference type="GO" id="GO:0005739">
    <property type="term" value="C:mitochondrion"/>
    <property type="evidence" value="ECO:0007669"/>
    <property type="project" value="InterPro"/>
</dbReference>
<dbReference type="GO" id="GO:0003735">
    <property type="term" value="F:structural constituent of ribosome"/>
    <property type="evidence" value="ECO:0007669"/>
    <property type="project" value="InterPro"/>
</dbReference>
<dbReference type="PANTHER" id="PTHR28589">
    <property type="entry name" value="28S RIBOSOMAL PROTEIN S34, MITOCHONDRIAL"/>
    <property type="match status" value="1"/>
</dbReference>
<dbReference type="STRING" id="52904.ENSSMAP00000016091"/>
<name>A0A2U9CW54_SCOMX</name>
<dbReference type="OMA" id="ERPRHAM"/>
<dbReference type="GO" id="GO:0005840">
    <property type="term" value="C:ribosome"/>
    <property type="evidence" value="ECO:0007669"/>
    <property type="project" value="UniProtKB-KW"/>
</dbReference>
<dbReference type="Proteomes" id="UP000438429">
    <property type="component" value="Unassembled WGS sequence"/>
</dbReference>
<evidence type="ECO:0000313" key="4">
    <source>
        <dbReference type="Proteomes" id="UP000438429"/>
    </source>
</evidence>
<sequence>MWNKCTQAVNTGHFAVGPRERKSPPLLARRGQVKLVLHIIDVQDEPDSPRSCPDVTHHTVMVKKKRVRLIAEMARKIRAYRELKSQPRESQRYALDYDTMKRPYTGKMLPVLAWPDVRKESRLFSLLASMRMFGVGRSFTRKSWLEDHTEPSYWQITKVKVDYTAENMDHGKAWGVLTYKGKQESEVKEVDKVMYHDWRLIPKHMEQQFMDFEPLPEPPVRYVAYPPLLRAMLLAQHKKATGSVLTKEPTLPLKREVQLNKDYFRRQEQEKQSKEGTAV</sequence>
<reference evidence="2 4" key="2">
    <citation type="submission" date="2019-06" db="EMBL/GenBank/DDBJ databases">
        <title>Draft genomes of female and male turbot (Scophthalmus maximus).</title>
        <authorList>
            <person name="Xu H."/>
            <person name="Xu X.-W."/>
            <person name="Shao C."/>
            <person name="Chen S."/>
        </authorList>
    </citation>
    <scope>NUCLEOTIDE SEQUENCE [LARGE SCALE GENOMIC DNA]</scope>
    <source>
        <strain evidence="2">Ysfricsl-2016a</strain>
        <tissue evidence="2">Blood</tissue>
    </source>
</reference>
<protein>
    <submittedName>
        <fullName evidence="1">Putative 28S ribosomal protein S34 mitochondrial</fullName>
    </submittedName>
</protein>
<dbReference type="InterPro" id="IPR032053">
    <property type="entry name" value="Ribosomal_mS34"/>
</dbReference>
<proteinExistence type="predicted"/>
<reference evidence="1 3" key="1">
    <citation type="submission" date="2017-12" db="EMBL/GenBank/DDBJ databases">
        <title>Integrating genomic resources of turbot (Scophthalmus maximus) in depth evaluation of genetic and physical mapping variation across individuals.</title>
        <authorList>
            <person name="Martinez P."/>
        </authorList>
    </citation>
    <scope>NUCLEOTIDE SEQUENCE [LARGE SCALE GENOMIC DNA]</scope>
</reference>
<keyword evidence="3" id="KW-1185">Reference proteome</keyword>
<evidence type="ECO:0000313" key="3">
    <source>
        <dbReference type="Proteomes" id="UP000246464"/>
    </source>
</evidence>
<keyword evidence="1" id="KW-0687">Ribonucleoprotein</keyword>
<organism evidence="1 3">
    <name type="scientific">Scophthalmus maximus</name>
    <name type="common">Turbot</name>
    <name type="synonym">Psetta maxima</name>
    <dbReference type="NCBI Taxonomy" id="52904"/>
    <lineage>
        <taxon>Eukaryota</taxon>
        <taxon>Metazoa</taxon>
        <taxon>Chordata</taxon>
        <taxon>Craniata</taxon>
        <taxon>Vertebrata</taxon>
        <taxon>Euteleostomi</taxon>
        <taxon>Actinopterygii</taxon>
        <taxon>Neopterygii</taxon>
        <taxon>Teleostei</taxon>
        <taxon>Neoteleostei</taxon>
        <taxon>Acanthomorphata</taxon>
        <taxon>Carangaria</taxon>
        <taxon>Pleuronectiformes</taxon>
        <taxon>Pleuronectoidei</taxon>
        <taxon>Scophthalmidae</taxon>
        <taxon>Scophthalmus</taxon>
    </lineage>
</organism>
<dbReference type="Pfam" id="PF16053">
    <property type="entry name" value="MRP-S34"/>
    <property type="match status" value="1"/>
</dbReference>